<dbReference type="EMBL" id="CP093313">
    <property type="protein sequence ID" value="UWZ83507.1"/>
    <property type="molecule type" value="Genomic_DNA"/>
</dbReference>
<dbReference type="GO" id="GO:0016209">
    <property type="term" value="F:antioxidant activity"/>
    <property type="evidence" value="ECO:0007669"/>
    <property type="project" value="InterPro"/>
</dbReference>
<evidence type="ECO:0000256" key="1">
    <source>
        <dbReference type="SAM" id="MobiDB-lite"/>
    </source>
</evidence>
<sequence length="428" mass="45876">MTIAQSNAPVPEPAQSAQPPQVSPSLTPGALYKQAMHPLEVVRSSMNNWSDSETAAFLVGVRMAKDACEQTPPENYSGQDLYDLARLCSLGQDWNAANTAATRYLDSRAEPFRTQAYALSINALMHLNGTDLAVTTANTMMENQPYDAEVAYAVRYLKDALEQKGSPEAVPLAENEHARIVKALEAGVALKAVHGDAVMSLGVLYESAMDLAFWQRYRHDDAAAAATVKDIDDALAKTPPASAENARRTDAVRAQYALLGQPLPALKTTPVAAPPKTKAKTAATQRAMQIGPDYGAATVLVLFPDWCPQCRKMMTALTEFGAANKDKPVYAYGLMFLEDPAGQDQAPDAAAVSHEQNLKEMEGTSTLLVDAKVAHSLGVLDFPLGIVLDHEGRVRYVGVLPDDAFNGNGYMEKVLGRMTGGVGAPGQK</sequence>
<dbReference type="Gene3D" id="1.25.40.10">
    <property type="entry name" value="Tetratricopeptide repeat domain"/>
    <property type="match status" value="1"/>
</dbReference>
<reference evidence="3" key="1">
    <citation type="submission" date="2021-04" db="EMBL/GenBank/DDBJ databases">
        <title>Phylogenetic analysis of Acidobacteriaceae.</title>
        <authorList>
            <person name="Qiu L."/>
            <person name="Zhang Q."/>
        </authorList>
    </citation>
    <scope>NUCLEOTIDE SEQUENCE</scope>
    <source>
        <strain evidence="3">DSM 25168</strain>
    </source>
</reference>
<accession>A0A9J7BLH7</accession>
<dbReference type="GO" id="GO:0016491">
    <property type="term" value="F:oxidoreductase activity"/>
    <property type="evidence" value="ECO:0007669"/>
    <property type="project" value="InterPro"/>
</dbReference>
<name>A0A9J7BLH7_9BACT</name>
<evidence type="ECO:0000259" key="2">
    <source>
        <dbReference type="PROSITE" id="PS51352"/>
    </source>
</evidence>
<protein>
    <submittedName>
        <fullName evidence="3">Peroxiredoxin family protein</fullName>
    </submittedName>
</protein>
<feature type="region of interest" description="Disordered" evidence="1">
    <location>
        <begin position="1"/>
        <end position="28"/>
    </location>
</feature>
<feature type="compositionally biased region" description="Low complexity" evidence="1">
    <location>
        <begin position="13"/>
        <end position="25"/>
    </location>
</feature>
<dbReference type="InterPro" id="IPR013766">
    <property type="entry name" value="Thioredoxin_domain"/>
</dbReference>
<dbReference type="Gene3D" id="3.40.30.10">
    <property type="entry name" value="Glutaredoxin"/>
    <property type="match status" value="1"/>
</dbReference>
<dbReference type="RefSeq" id="WP_260792842.1">
    <property type="nucleotide sequence ID" value="NZ_CP093313.1"/>
</dbReference>
<dbReference type="InterPro" id="IPR000866">
    <property type="entry name" value="AhpC/TSA"/>
</dbReference>
<evidence type="ECO:0000313" key="4">
    <source>
        <dbReference type="Proteomes" id="UP001059380"/>
    </source>
</evidence>
<gene>
    <name evidence="3" type="ORF">MOP44_23440</name>
</gene>
<proteinExistence type="predicted"/>
<dbReference type="KEGG" id="orp:MOP44_23440"/>
<dbReference type="PROSITE" id="PS51352">
    <property type="entry name" value="THIOREDOXIN_2"/>
    <property type="match status" value="1"/>
</dbReference>
<dbReference type="InterPro" id="IPR011990">
    <property type="entry name" value="TPR-like_helical_dom_sf"/>
</dbReference>
<dbReference type="Pfam" id="PF00578">
    <property type="entry name" value="AhpC-TSA"/>
    <property type="match status" value="1"/>
</dbReference>
<dbReference type="AlphaFoldDB" id="A0A9J7BLH7"/>
<dbReference type="InterPro" id="IPR036249">
    <property type="entry name" value="Thioredoxin-like_sf"/>
</dbReference>
<organism evidence="3 4">
    <name type="scientific">Occallatibacter riparius</name>
    <dbReference type="NCBI Taxonomy" id="1002689"/>
    <lineage>
        <taxon>Bacteria</taxon>
        <taxon>Pseudomonadati</taxon>
        <taxon>Acidobacteriota</taxon>
        <taxon>Terriglobia</taxon>
        <taxon>Terriglobales</taxon>
        <taxon>Acidobacteriaceae</taxon>
        <taxon>Occallatibacter</taxon>
    </lineage>
</organism>
<feature type="domain" description="Thioredoxin" evidence="2">
    <location>
        <begin position="257"/>
        <end position="420"/>
    </location>
</feature>
<dbReference type="Proteomes" id="UP001059380">
    <property type="component" value="Chromosome"/>
</dbReference>
<dbReference type="SUPFAM" id="SSF52833">
    <property type="entry name" value="Thioredoxin-like"/>
    <property type="match status" value="1"/>
</dbReference>
<keyword evidence="4" id="KW-1185">Reference proteome</keyword>
<dbReference type="GO" id="GO:0006950">
    <property type="term" value="P:response to stress"/>
    <property type="evidence" value="ECO:0007669"/>
    <property type="project" value="UniProtKB-ARBA"/>
</dbReference>
<evidence type="ECO:0000313" key="3">
    <source>
        <dbReference type="EMBL" id="UWZ83507.1"/>
    </source>
</evidence>